<name>A0ABR2G0D4_9ROSI</name>
<dbReference type="EMBL" id="JBBPBM010000004">
    <property type="protein sequence ID" value="KAK8589955.1"/>
    <property type="molecule type" value="Genomic_DNA"/>
</dbReference>
<accession>A0ABR2G0D4</accession>
<reference evidence="1 2" key="1">
    <citation type="journal article" date="2024" name="G3 (Bethesda)">
        <title>Genome assembly of Hibiscus sabdariffa L. provides insights into metabolisms of medicinal natural products.</title>
        <authorList>
            <person name="Kim T."/>
        </authorList>
    </citation>
    <scope>NUCLEOTIDE SEQUENCE [LARGE SCALE GENOMIC DNA]</scope>
    <source>
        <strain evidence="1">TK-2024</strain>
        <tissue evidence="1">Old leaves</tissue>
    </source>
</reference>
<gene>
    <name evidence="1" type="ORF">V6N12_024342</name>
</gene>
<sequence>MKKEGCFTIEGGSSSMGLFLMWKEDVAKSLIALSSIHIHMELEMGDEKFRFTGIHGFSKRQHKRETWQLLDHNRGASQLPWMIVEISMKFFTIMKKEWSSMIIF</sequence>
<keyword evidence="2" id="KW-1185">Reference proteome</keyword>
<dbReference type="Proteomes" id="UP001472677">
    <property type="component" value="Unassembled WGS sequence"/>
</dbReference>
<protein>
    <submittedName>
        <fullName evidence="1">Uncharacterized protein</fullName>
    </submittedName>
</protein>
<proteinExistence type="predicted"/>
<evidence type="ECO:0000313" key="1">
    <source>
        <dbReference type="EMBL" id="KAK8589955.1"/>
    </source>
</evidence>
<organism evidence="1 2">
    <name type="scientific">Hibiscus sabdariffa</name>
    <name type="common">roselle</name>
    <dbReference type="NCBI Taxonomy" id="183260"/>
    <lineage>
        <taxon>Eukaryota</taxon>
        <taxon>Viridiplantae</taxon>
        <taxon>Streptophyta</taxon>
        <taxon>Embryophyta</taxon>
        <taxon>Tracheophyta</taxon>
        <taxon>Spermatophyta</taxon>
        <taxon>Magnoliopsida</taxon>
        <taxon>eudicotyledons</taxon>
        <taxon>Gunneridae</taxon>
        <taxon>Pentapetalae</taxon>
        <taxon>rosids</taxon>
        <taxon>malvids</taxon>
        <taxon>Malvales</taxon>
        <taxon>Malvaceae</taxon>
        <taxon>Malvoideae</taxon>
        <taxon>Hibiscus</taxon>
    </lineage>
</organism>
<evidence type="ECO:0000313" key="2">
    <source>
        <dbReference type="Proteomes" id="UP001472677"/>
    </source>
</evidence>
<comment type="caution">
    <text evidence="1">The sequence shown here is derived from an EMBL/GenBank/DDBJ whole genome shotgun (WGS) entry which is preliminary data.</text>
</comment>